<feature type="signal peptide" evidence="1">
    <location>
        <begin position="1"/>
        <end position="18"/>
    </location>
</feature>
<evidence type="ECO:0008006" key="4">
    <source>
        <dbReference type="Google" id="ProtNLM"/>
    </source>
</evidence>
<dbReference type="RefSeq" id="WP_252952653.1">
    <property type="nucleotide sequence ID" value="NZ_JAFIRR010000043.1"/>
</dbReference>
<evidence type="ECO:0000256" key="1">
    <source>
        <dbReference type="SAM" id="SignalP"/>
    </source>
</evidence>
<name>A0ABT1D2A8_9PROT</name>
<gene>
    <name evidence="2" type="ORF">JYK14_07660</name>
</gene>
<dbReference type="Proteomes" id="UP001523392">
    <property type="component" value="Unassembled WGS sequence"/>
</dbReference>
<dbReference type="EMBL" id="JAFIRR010000043">
    <property type="protein sequence ID" value="MCO6416045.1"/>
    <property type="molecule type" value="Genomic_DNA"/>
</dbReference>
<evidence type="ECO:0000313" key="3">
    <source>
        <dbReference type="Proteomes" id="UP001523392"/>
    </source>
</evidence>
<feature type="chain" id="PRO_5045720379" description="YMGG-like Gly-zipper domain-containing protein" evidence="1">
    <location>
        <begin position="19"/>
        <end position="80"/>
    </location>
</feature>
<keyword evidence="1" id="KW-0732">Signal</keyword>
<protein>
    <recommendedName>
        <fullName evidence="4">YMGG-like Gly-zipper domain-containing protein</fullName>
    </recommendedName>
</protein>
<organism evidence="2 3">
    <name type="scientific">Siccirubricoccus soli</name>
    <dbReference type="NCBI Taxonomy" id="2899147"/>
    <lineage>
        <taxon>Bacteria</taxon>
        <taxon>Pseudomonadati</taxon>
        <taxon>Pseudomonadota</taxon>
        <taxon>Alphaproteobacteria</taxon>
        <taxon>Acetobacterales</taxon>
        <taxon>Roseomonadaceae</taxon>
        <taxon>Siccirubricoccus</taxon>
    </lineage>
</organism>
<dbReference type="PROSITE" id="PS51257">
    <property type="entry name" value="PROKAR_LIPOPROTEIN"/>
    <property type="match status" value="1"/>
</dbReference>
<evidence type="ECO:0000313" key="2">
    <source>
        <dbReference type="EMBL" id="MCO6416045.1"/>
    </source>
</evidence>
<proteinExistence type="predicted"/>
<keyword evidence="3" id="KW-1185">Reference proteome</keyword>
<sequence length="80" mass="7286">MRKTCLALLGLASLALGACGYSTGDRAVSGGLLGAGAGAGVSALTGGSVGTGALIGGAAGAAGGALTSGRDVNLGRPAWR</sequence>
<comment type="caution">
    <text evidence="2">The sequence shown here is derived from an EMBL/GenBank/DDBJ whole genome shotgun (WGS) entry which is preliminary data.</text>
</comment>
<reference evidence="2 3" key="1">
    <citation type="submission" date="2021-12" db="EMBL/GenBank/DDBJ databases">
        <title>Siccirubricoccus leaddurans sp. nov., a high concentration Zn2+ tolerance bacterium.</title>
        <authorList>
            <person name="Cao Y."/>
        </authorList>
    </citation>
    <scope>NUCLEOTIDE SEQUENCE [LARGE SCALE GENOMIC DNA]</scope>
    <source>
        <strain evidence="2 3">KC 17139</strain>
    </source>
</reference>
<accession>A0ABT1D2A8</accession>